<keyword evidence="27" id="KW-0456">Lyase</keyword>
<dbReference type="FunFam" id="1.20.1420.30:FF:000002">
    <property type="entry name" value="Sodium/potassium/calcium exchanger 2 isoform 1"/>
    <property type="match status" value="1"/>
</dbReference>
<evidence type="ECO:0000256" key="20">
    <source>
        <dbReference type="ARBA" id="ARBA00022989"/>
    </source>
</evidence>
<feature type="transmembrane region" description="Helical" evidence="39">
    <location>
        <begin position="341"/>
        <end position="358"/>
    </location>
</feature>
<dbReference type="GO" id="GO:0015293">
    <property type="term" value="F:symporter activity"/>
    <property type="evidence" value="ECO:0007669"/>
    <property type="project" value="UniProtKB-KW"/>
</dbReference>
<evidence type="ECO:0000256" key="28">
    <source>
        <dbReference type="ARBA" id="ARBA00023305"/>
    </source>
</evidence>
<proteinExistence type="inferred from homology"/>
<evidence type="ECO:0000256" key="26">
    <source>
        <dbReference type="ARBA" id="ARBA00023180"/>
    </source>
</evidence>
<evidence type="ECO:0000256" key="14">
    <source>
        <dbReference type="ARBA" id="ARBA00022692"/>
    </source>
</evidence>
<comment type="similarity">
    <text evidence="4">Belongs to the Ca(2+):cation antiporter (CaCA) (TC 2.A.19) family. SLC24A subfamily.</text>
</comment>
<evidence type="ECO:0000256" key="24">
    <source>
        <dbReference type="ARBA" id="ARBA00023136"/>
    </source>
</evidence>
<evidence type="ECO:0000256" key="17">
    <source>
        <dbReference type="ARBA" id="ARBA00022832"/>
    </source>
</evidence>
<dbReference type="UniPathway" id="UPA00094"/>
<feature type="transmembrane region" description="Helical" evidence="39">
    <location>
        <begin position="984"/>
        <end position="1005"/>
    </location>
</feature>
<dbReference type="InterPro" id="IPR007052">
    <property type="entry name" value="CS_dom"/>
</dbReference>
<dbReference type="FunFam" id="1.20.1420.30:FF:000004">
    <property type="entry name" value="Sodium/potassium/calcium exchanger 2 isoform 1"/>
    <property type="match status" value="1"/>
</dbReference>
<gene>
    <name evidence="41" type="ORF">GSTENG00034792001</name>
</gene>
<feature type="transmembrane region" description="Helical" evidence="39">
    <location>
        <begin position="642"/>
        <end position="661"/>
    </location>
</feature>
<feature type="transmembrane region" description="Helical" evidence="39">
    <location>
        <begin position="513"/>
        <end position="531"/>
    </location>
</feature>
<sequence length="1043" mass="116792">MQLLTPHVYWAQRHGELYLRVELSDATNLDISLQENNTLQFRAQGHGAKGENEYEFSLEFLEPVQPEVFIVCSGINQMNKVAGNYPKQHLTEGLLLTLQISHKSTQRQVDIKIRKQQERWWDRLTRQEKKPVFLAPDFDRWLDESDAEMELQAKEEGKINRINVESRVRKDPYLGLKKGYLFMYNLVQFLGFSWVFVNLTVRLFILGQDSFYDTFHTTADMMYFCQMMAVLEVVNPLLGLVKTGFFPAMIQVNRRLLLPRPPVGGSSPRFSDPAALLPPQVAGRNVILFVIFGSLEEMQNRPVVFFVFYLWSTIEVFRYPFYMLACIGTEWRPLTWVRYSIWVPLYPLGVLAEAVAVIQSLPVFDETRRFSLPLPALLGGSLSFSYPLQLYLVLMFLGVLLCVVYALTLKERLPLLRVSTRAEDGPEGGGGLLEVHVRDLMASSSPENPDPPSVVVVNRTDMEQCIYVDPRPAPTSAPPTVTAAGPRPPPQSPPRKGDYPEDLFSLEQRQQGWVLLHVLGMVYMFVALAIVCDEFFVPGLEVITNKLEISDDVAGATFMAAGGSAPELFTSLIGVFISHSNVGIGTIVGSAVFNILFVIGMCAISSREMLHLTWWPLFRDVTFYILDLLLLIVFFLDNVILWWESVLLVLAYVSYVSFMKFNSQLERALKAQLNKHASVVKAWTADDPEKVSGPTPDARPVVRPALQRGGSSASLHNTSLRNTIFQLMIHTLDPLGEEATVRGALKGPIPRKNHRAKNKVKPLNQPIKGKLSQRRPSGGVGSRGRCSRAVHLPASGAGRERLRAAGTISESSSHDDSEEEESSSDPEEEAGEEEEGENEPLSLAWPDTRRKRLTYLLLLPIVFPLWLTLPDVRNPASRKYFVLTFIGSIMWIGVFSYLMVWWAHQVGETVGISEEIMGLTILAAGTSIPDLITSVIVARKGLGDMAVSSSVGSNIFDITVGLPVPWLLFILLHQGEPVTVSSNGLFCAIVLLFLMLLFVIVSIAACRWRMSRMLGLTMFVLYLVFLVLSVLLEVRVLTCPVSI</sequence>
<dbReference type="AlphaFoldDB" id="Q4RGI0"/>
<keyword evidence="9" id="KW-1003">Cell membrane</keyword>
<evidence type="ECO:0000256" key="15">
    <source>
        <dbReference type="ARBA" id="ARBA00022737"/>
    </source>
</evidence>
<keyword evidence="10" id="KW-0444">Lipid biosynthesis</keyword>
<comment type="catalytic activity">
    <reaction evidence="29">
        <text>(3R)-hydroxyhexadecanoyl-CoA = (2E)-hexadecenoyl-CoA + H2O</text>
        <dbReference type="Rhea" id="RHEA:39159"/>
        <dbReference type="ChEBI" id="CHEBI:15377"/>
        <dbReference type="ChEBI" id="CHEBI:61526"/>
        <dbReference type="ChEBI" id="CHEBI:74278"/>
    </reaction>
    <physiologicalReaction direction="left-to-right" evidence="29">
        <dbReference type="Rhea" id="RHEA:39160"/>
    </physiologicalReaction>
</comment>
<evidence type="ECO:0000256" key="29">
    <source>
        <dbReference type="ARBA" id="ARBA00023688"/>
    </source>
</evidence>
<dbReference type="EMBL" id="CAAE01015099">
    <property type="protein sequence ID" value="CAG12502.1"/>
    <property type="molecule type" value="Genomic_DNA"/>
</dbReference>
<comment type="catalytic activity">
    <reaction evidence="30">
        <text>a very-long-chain (3R)-3-hydroxyacyl-CoA = a very-long-chain (2E)-enoyl-CoA + H2O</text>
        <dbReference type="Rhea" id="RHEA:45812"/>
        <dbReference type="ChEBI" id="CHEBI:15377"/>
        <dbReference type="ChEBI" id="CHEBI:83728"/>
        <dbReference type="ChEBI" id="CHEBI:85440"/>
        <dbReference type="EC" id="4.2.1.134"/>
    </reaction>
    <physiologicalReaction direction="left-to-right" evidence="30">
        <dbReference type="Rhea" id="RHEA:45813"/>
    </physiologicalReaction>
</comment>
<dbReference type="GO" id="GO:0005789">
    <property type="term" value="C:endoplasmic reticulum membrane"/>
    <property type="evidence" value="ECO:0007669"/>
    <property type="project" value="UniProtKB-SubCell"/>
</dbReference>
<evidence type="ECO:0000256" key="7">
    <source>
        <dbReference type="ARBA" id="ARBA00022448"/>
    </source>
</evidence>
<evidence type="ECO:0000256" key="32">
    <source>
        <dbReference type="ARBA" id="ARBA00033627"/>
    </source>
</evidence>
<evidence type="ECO:0000256" key="10">
    <source>
        <dbReference type="ARBA" id="ARBA00022516"/>
    </source>
</evidence>
<evidence type="ECO:0000256" key="2">
    <source>
        <dbReference type="ARBA" id="ARBA00004651"/>
    </source>
</evidence>
<keyword evidence="7" id="KW-0813">Transport</keyword>
<keyword evidence="28" id="KW-0844">Vision</keyword>
<accession>Q4RGI0</accession>
<evidence type="ECO:0000256" key="33">
    <source>
        <dbReference type="ARBA" id="ARBA00040585"/>
    </source>
</evidence>
<evidence type="ECO:0000256" key="37">
    <source>
        <dbReference type="ARBA" id="ARBA00045976"/>
    </source>
</evidence>
<dbReference type="KEGG" id="tng:GSTEN00034792G001"/>
<organism evidence="41">
    <name type="scientific">Tetraodon nigroviridis</name>
    <name type="common">Spotted green pufferfish</name>
    <name type="synonym">Chelonodon nigroviridis</name>
    <dbReference type="NCBI Taxonomy" id="99883"/>
    <lineage>
        <taxon>Eukaryota</taxon>
        <taxon>Metazoa</taxon>
        <taxon>Chordata</taxon>
        <taxon>Craniata</taxon>
        <taxon>Vertebrata</taxon>
        <taxon>Euteleostomi</taxon>
        <taxon>Actinopterygii</taxon>
        <taxon>Neopterygii</taxon>
        <taxon>Teleostei</taxon>
        <taxon>Neoteleostei</taxon>
        <taxon>Acanthomorphata</taxon>
        <taxon>Eupercaria</taxon>
        <taxon>Tetraodontiformes</taxon>
        <taxon>Tetradontoidea</taxon>
        <taxon>Tetraodontidae</taxon>
        <taxon>Tetraodon</taxon>
    </lineage>
</organism>
<evidence type="ECO:0000256" key="19">
    <source>
        <dbReference type="ARBA" id="ARBA00022847"/>
    </source>
</evidence>
<keyword evidence="24 39" id="KW-0472">Membrane</keyword>
<evidence type="ECO:0000256" key="8">
    <source>
        <dbReference type="ARBA" id="ARBA00022449"/>
    </source>
</evidence>
<dbReference type="PANTHER" id="PTHR10846">
    <property type="entry name" value="SODIUM/POTASSIUM/CALCIUM EXCHANGER"/>
    <property type="match status" value="1"/>
</dbReference>
<keyword evidence="8" id="KW-0050">Antiport</keyword>
<name>Q4RGI0_TETNG</name>
<evidence type="ECO:0000313" key="41">
    <source>
        <dbReference type="EMBL" id="CAG12502.1"/>
    </source>
</evidence>
<evidence type="ECO:0000256" key="21">
    <source>
        <dbReference type="ARBA" id="ARBA00023054"/>
    </source>
</evidence>
<evidence type="ECO:0000256" key="27">
    <source>
        <dbReference type="ARBA" id="ARBA00023239"/>
    </source>
</evidence>
<evidence type="ECO:0000256" key="4">
    <source>
        <dbReference type="ARBA" id="ARBA00005364"/>
    </source>
</evidence>
<feature type="region of interest" description="Disordered" evidence="38">
    <location>
        <begin position="468"/>
        <end position="499"/>
    </location>
</feature>
<feature type="domain" description="CS" evidence="40">
    <location>
        <begin position="3"/>
        <end position="125"/>
    </location>
</feature>
<dbReference type="NCBIfam" id="TIGR00367">
    <property type="entry name" value="calcium/sodium antiporter"/>
    <property type="match status" value="1"/>
</dbReference>
<evidence type="ECO:0000256" key="38">
    <source>
        <dbReference type="SAM" id="MobiDB-lite"/>
    </source>
</evidence>
<feature type="transmembrane region" description="Helical" evidence="39">
    <location>
        <begin position="617"/>
        <end position="636"/>
    </location>
</feature>
<keyword evidence="13" id="KW-0716">Sensory transduction</keyword>
<evidence type="ECO:0000256" key="30">
    <source>
        <dbReference type="ARBA" id="ARBA00023727"/>
    </source>
</evidence>
<dbReference type="PROSITE" id="PS51203">
    <property type="entry name" value="CS"/>
    <property type="match status" value="1"/>
</dbReference>
<keyword evidence="16" id="KW-0256">Endoplasmic reticulum</keyword>
<protein>
    <recommendedName>
        <fullName evidence="33">Sodium/potassium/calcium exchanger 1</fullName>
        <ecNumber evidence="6">4.2.1.134</ecNumber>
    </recommendedName>
    <alternativeName>
        <fullName evidence="34">Na(+)/K(+)/Ca(2+)-exchange protein 1</fullName>
    </alternativeName>
    <alternativeName>
        <fullName evidence="31">Protein-tyrosine phosphatase-like A domain-containing protein 1</fullName>
    </alternativeName>
    <alternativeName>
        <fullName evidence="35">Retinal rod Na-Ca+K exchanger</fullName>
    </alternativeName>
    <alternativeName>
        <fullName evidence="36">Solute carrier family 24 member 1</fullName>
    </alternativeName>
</protein>
<evidence type="ECO:0000256" key="1">
    <source>
        <dbReference type="ARBA" id="ARBA00004477"/>
    </source>
</evidence>
<keyword evidence="12" id="KW-0109">Calcium transport</keyword>
<evidence type="ECO:0000256" key="3">
    <source>
        <dbReference type="ARBA" id="ARBA00005194"/>
    </source>
</evidence>
<dbReference type="Pfam" id="PF04387">
    <property type="entry name" value="PTPLA"/>
    <property type="match status" value="1"/>
</dbReference>
<dbReference type="InterPro" id="IPR008978">
    <property type="entry name" value="HSP20-like_chaperone"/>
</dbReference>
<comment type="pathway">
    <text evidence="3">Lipid metabolism; fatty acid biosynthesis.</text>
</comment>
<dbReference type="Gene3D" id="1.20.1420.30">
    <property type="entry name" value="NCX, central ion-binding region"/>
    <property type="match status" value="2"/>
</dbReference>
<dbReference type="InterPro" id="IPR044880">
    <property type="entry name" value="NCX_ion-bd_dom_sf"/>
</dbReference>
<feature type="transmembrane region" description="Helical" evidence="39">
    <location>
        <begin position="951"/>
        <end position="972"/>
    </location>
</feature>
<dbReference type="GO" id="GO:0060292">
    <property type="term" value="P:long-term synaptic depression"/>
    <property type="evidence" value="ECO:0007669"/>
    <property type="project" value="TreeGrafter"/>
</dbReference>
<feature type="transmembrane region" description="Helical" evidence="39">
    <location>
        <begin position="303"/>
        <end position="321"/>
    </location>
</feature>
<dbReference type="GO" id="GO:0005886">
    <property type="term" value="C:plasma membrane"/>
    <property type="evidence" value="ECO:0007669"/>
    <property type="project" value="UniProtKB-SubCell"/>
</dbReference>
<feature type="transmembrane region" description="Helical" evidence="39">
    <location>
        <begin position="221"/>
        <end position="241"/>
    </location>
</feature>
<dbReference type="GO" id="GO:0006633">
    <property type="term" value="P:fatty acid biosynthetic process"/>
    <property type="evidence" value="ECO:0007669"/>
    <property type="project" value="UniProtKB-UniPathway"/>
</dbReference>
<comment type="subcellular location">
    <subcellularLocation>
        <location evidence="2">Cell membrane</location>
        <topology evidence="2">Multi-pass membrane protein</topology>
    </subcellularLocation>
    <subcellularLocation>
        <location evidence="1">Endoplasmic reticulum membrane</location>
        <topology evidence="1">Multi-pass membrane protein</topology>
    </subcellularLocation>
</comment>
<dbReference type="InterPro" id="IPR007482">
    <property type="entry name" value="Tyr_Pase-like_PTPLA"/>
</dbReference>
<comment type="caution">
    <text evidence="41">The sequence shown here is derived from an EMBL/GenBank/DDBJ whole genome shotgun (WGS) entry which is preliminary data.</text>
</comment>
<dbReference type="GO" id="GO:0102158">
    <property type="term" value="F:very-long-chain (3R)-3-hydroxyacyl-CoA dehydratase activity"/>
    <property type="evidence" value="ECO:0007669"/>
    <property type="project" value="UniProtKB-EC"/>
</dbReference>
<evidence type="ECO:0000256" key="9">
    <source>
        <dbReference type="ARBA" id="ARBA00022475"/>
    </source>
</evidence>
<dbReference type="InterPro" id="IPR004481">
    <property type="entry name" value="K/Na/Ca-exchanger"/>
</dbReference>
<keyword evidence="18" id="KW-0106">Calcium</keyword>
<dbReference type="PANTHER" id="PTHR10846:SF36">
    <property type="entry name" value="SODIUM_POTASSIUM_CALCIUM EXCHANGER 1"/>
    <property type="match status" value="1"/>
</dbReference>
<feature type="region of interest" description="Disordered" evidence="38">
    <location>
        <begin position="744"/>
        <end position="843"/>
    </location>
</feature>
<evidence type="ECO:0000256" key="23">
    <source>
        <dbReference type="ARBA" id="ARBA00023098"/>
    </source>
</evidence>
<feature type="non-terminal residue" evidence="41">
    <location>
        <position position="1"/>
    </location>
</feature>
<keyword evidence="19" id="KW-0769">Symport</keyword>
<keyword evidence="21" id="KW-0175">Coiled coil</keyword>
<dbReference type="GO" id="GO:0006874">
    <property type="term" value="P:intracellular calcium ion homeostasis"/>
    <property type="evidence" value="ECO:0007669"/>
    <property type="project" value="TreeGrafter"/>
</dbReference>
<dbReference type="CDD" id="cd06465">
    <property type="entry name" value="p23_hB-ind1_like"/>
    <property type="match status" value="1"/>
</dbReference>
<keyword evidence="25" id="KW-0275">Fatty acid biosynthesis</keyword>
<keyword evidence="23" id="KW-0443">Lipid metabolism</keyword>
<feature type="transmembrane region" description="Helical" evidence="39">
    <location>
        <begin position="179"/>
        <end position="201"/>
    </location>
</feature>
<dbReference type="GO" id="GO:0060291">
    <property type="term" value="P:long-term synaptic potentiation"/>
    <property type="evidence" value="ECO:0007669"/>
    <property type="project" value="TreeGrafter"/>
</dbReference>
<evidence type="ECO:0000256" key="13">
    <source>
        <dbReference type="ARBA" id="ARBA00022606"/>
    </source>
</evidence>
<feature type="transmembrane region" description="Helical" evidence="39">
    <location>
        <begin position="916"/>
        <end position="939"/>
    </location>
</feature>
<feature type="compositionally biased region" description="Basic residues" evidence="38">
    <location>
        <begin position="749"/>
        <end position="760"/>
    </location>
</feature>
<feature type="compositionally biased region" description="Acidic residues" evidence="38">
    <location>
        <begin position="816"/>
        <end position="838"/>
    </location>
</feature>
<dbReference type="GO" id="GO:0005262">
    <property type="term" value="F:calcium channel activity"/>
    <property type="evidence" value="ECO:0007669"/>
    <property type="project" value="TreeGrafter"/>
</dbReference>
<dbReference type="SUPFAM" id="SSF49764">
    <property type="entry name" value="HSP20-like chaperones"/>
    <property type="match status" value="1"/>
</dbReference>
<keyword evidence="26" id="KW-0325">Glycoprotein</keyword>
<evidence type="ECO:0000256" key="22">
    <source>
        <dbReference type="ARBA" id="ARBA00023065"/>
    </source>
</evidence>
<keyword evidence="17" id="KW-0276">Fatty acid metabolism</keyword>
<evidence type="ECO:0000256" key="36">
    <source>
        <dbReference type="ARBA" id="ARBA00042684"/>
    </source>
</evidence>
<reference evidence="41" key="2">
    <citation type="submission" date="2004-02" db="EMBL/GenBank/DDBJ databases">
        <authorList>
            <consortium name="Genoscope"/>
            <consortium name="Whitehead Institute Centre for Genome Research"/>
        </authorList>
    </citation>
    <scope>NUCLEOTIDE SEQUENCE</scope>
</reference>
<evidence type="ECO:0000256" key="34">
    <source>
        <dbReference type="ARBA" id="ARBA00042035"/>
    </source>
</evidence>
<dbReference type="InterPro" id="IPR004837">
    <property type="entry name" value="NaCa_Exmemb"/>
</dbReference>
<feature type="transmembrane region" description="Helical" evidence="39">
    <location>
        <begin position="392"/>
        <end position="409"/>
    </location>
</feature>
<evidence type="ECO:0000256" key="5">
    <source>
        <dbReference type="ARBA" id="ARBA00007811"/>
    </source>
</evidence>
<evidence type="ECO:0000256" key="39">
    <source>
        <dbReference type="SAM" id="Phobius"/>
    </source>
</evidence>
<keyword evidence="14 39" id="KW-0812">Transmembrane</keyword>
<feature type="transmembrane region" description="Helical" evidence="39">
    <location>
        <begin position="881"/>
        <end position="904"/>
    </location>
</feature>
<evidence type="ECO:0000256" key="25">
    <source>
        <dbReference type="ARBA" id="ARBA00023160"/>
    </source>
</evidence>
<evidence type="ECO:0000256" key="18">
    <source>
        <dbReference type="ARBA" id="ARBA00022837"/>
    </source>
</evidence>
<feature type="transmembrane region" description="Helical" evidence="39">
    <location>
        <begin position="582"/>
        <end position="605"/>
    </location>
</feature>
<feature type="transmembrane region" description="Helical" evidence="39">
    <location>
        <begin position="1011"/>
        <end position="1032"/>
    </location>
</feature>
<dbReference type="Gene3D" id="2.60.40.790">
    <property type="match status" value="1"/>
</dbReference>
<evidence type="ECO:0000256" key="16">
    <source>
        <dbReference type="ARBA" id="ARBA00022824"/>
    </source>
</evidence>
<comment type="catalytic activity">
    <reaction evidence="32">
        <text>Ca(2+)(out) + K(+)(out) + 4 Na(+)(in) = Ca(2+)(in) + K(+)(in) + 4 Na(+)(out)</text>
        <dbReference type="Rhea" id="RHEA:69967"/>
        <dbReference type="ChEBI" id="CHEBI:29101"/>
        <dbReference type="ChEBI" id="CHEBI:29103"/>
        <dbReference type="ChEBI" id="CHEBI:29108"/>
    </reaction>
</comment>
<keyword evidence="15" id="KW-0677">Repeat</keyword>
<evidence type="ECO:0000259" key="40">
    <source>
        <dbReference type="PROSITE" id="PS51203"/>
    </source>
</evidence>
<evidence type="ECO:0000256" key="12">
    <source>
        <dbReference type="ARBA" id="ARBA00022568"/>
    </source>
</evidence>
<dbReference type="EC" id="4.2.1.134" evidence="6"/>
<reference evidence="41" key="1">
    <citation type="journal article" date="2004" name="Nature">
        <title>Genome duplication in the teleost fish Tetraodon nigroviridis reveals the early vertebrate proto-karyotype.</title>
        <authorList>
            <person name="Jaillon O."/>
            <person name="Aury J.-M."/>
            <person name="Brunet F."/>
            <person name="Petit J.-L."/>
            <person name="Stange-Thomann N."/>
            <person name="Mauceli E."/>
            <person name="Bouneau L."/>
            <person name="Fischer C."/>
            <person name="Ozouf-Costaz C."/>
            <person name="Bernot A."/>
            <person name="Nicaud S."/>
            <person name="Jaffe D."/>
            <person name="Fisher S."/>
            <person name="Lutfalla G."/>
            <person name="Dossat C."/>
            <person name="Segurens B."/>
            <person name="Dasilva C."/>
            <person name="Salanoubat M."/>
            <person name="Levy M."/>
            <person name="Boudet N."/>
            <person name="Castellano S."/>
            <person name="Anthouard V."/>
            <person name="Jubin C."/>
            <person name="Castelli V."/>
            <person name="Katinka M."/>
            <person name="Vacherie B."/>
            <person name="Biemont C."/>
            <person name="Skalli Z."/>
            <person name="Cattolico L."/>
            <person name="Poulain J."/>
            <person name="De Berardinis V."/>
            <person name="Cruaud C."/>
            <person name="Duprat S."/>
            <person name="Brottier P."/>
            <person name="Coutanceau J.-P."/>
            <person name="Gouzy J."/>
            <person name="Parra G."/>
            <person name="Lardier G."/>
            <person name="Chapple C."/>
            <person name="McKernan K.J."/>
            <person name="McEwan P."/>
            <person name="Bosak S."/>
            <person name="Kellis M."/>
            <person name="Volff J.-N."/>
            <person name="Guigo R."/>
            <person name="Zody M.C."/>
            <person name="Mesirov J."/>
            <person name="Lindblad-Toh K."/>
            <person name="Birren B."/>
            <person name="Nusbaum C."/>
            <person name="Kahn D."/>
            <person name="Robinson-Rechavi M."/>
            <person name="Laudet V."/>
            <person name="Schachter V."/>
            <person name="Quetier F."/>
            <person name="Saurin W."/>
            <person name="Scarpelli C."/>
            <person name="Wincker P."/>
            <person name="Lander E.S."/>
            <person name="Weissenbach J."/>
            <person name="Roest Crollius H."/>
        </authorList>
    </citation>
    <scope>NUCLEOTIDE SEQUENCE [LARGE SCALE GENOMIC DNA]</scope>
</reference>
<evidence type="ECO:0000256" key="11">
    <source>
        <dbReference type="ARBA" id="ARBA00022553"/>
    </source>
</evidence>
<comment type="function">
    <text evidence="37">Calcium, potassium:sodium antiporter that transports 1 Ca(2+) and 1 K(+) in exchange for 4 Na(+). Critical component of the visual transduction cascade, controlling the calcium concentration of outer segments during light and darkness. Light causes a rapid lowering of cytosolic free calcium in the outer segment of both retinal rod and cone photoreceptors and the light-induced lowering of calcium is caused by extrusion via this protein which plays a key role in the process of light adaptation.</text>
</comment>
<comment type="similarity">
    <text evidence="5">Belongs to the very long-chain fatty acids dehydratase HACD family.</text>
</comment>
<evidence type="ECO:0000256" key="31">
    <source>
        <dbReference type="ARBA" id="ARBA00030687"/>
    </source>
</evidence>
<dbReference type="Pfam" id="PF01699">
    <property type="entry name" value="Na_Ca_ex"/>
    <property type="match status" value="2"/>
</dbReference>
<keyword evidence="20 39" id="KW-1133">Transmembrane helix</keyword>
<dbReference type="GO" id="GO:0008273">
    <property type="term" value="F:calcium, potassium:sodium antiporter activity"/>
    <property type="evidence" value="ECO:0007669"/>
    <property type="project" value="TreeGrafter"/>
</dbReference>
<dbReference type="GO" id="GO:0007601">
    <property type="term" value="P:visual perception"/>
    <property type="evidence" value="ECO:0007669"/>
    <property type="project" value="UniProtKB-KW"/>
</dbReference>
<dbReference type="OrthoDB" id="2157530at2759"/>
<evidence type="ECO:0000256" key="35">
    <source>
        <dbReference type="ARBA" id="ARBA00042297"/>
    </source>
</evidence>
<keyword evidence="22" id="KW-0406">Ion transport</keyword>
<evidence type="ECO:0000256" key="6">
    <source>
        <dbReference type="ARBA" id="ARBA00013122"/>
    </source>
</evidence>
<keyword evidence="11" id="KW-0597">Phosphoprotein</keyword>